<dbReference type="AlphaFoldDB" id="A0A5C4Y9W1"/>
<reference evidence="4 5" key="1">
    <citation type="submission" date="2019-06" db="EMBL/GenBank/DDBJ databases">
        <title>Genome sequence of Deinococcus radiopugnans ATCC 19172.</title>
        <authorList>
            <person name="Maclea K.S."/>
            <person name="Maynard C.R."/>
        </authorList>
    </citation>
    <scope>NUCLEOTIDE SEQUENCE [LARGE SCALE GENOMIC DNA]</scope>
    <source>
        <strain evidence="4 5">ATCC 19172</strain>
    </source>
</reference>
<reference evidence="3 6" key="2">
    <citation type="submission" date="2020-08" db="EMBL/GenBank/DDBJ databases">
        <title>Genomic Encyclopedia of Type Strains, Phase IV (KMG-IV): sequencing the most valuable type-strain genomes for metagenomic binning, comparative biology and taxonomic classification.</title>
        <authorList>
            <person name="Goeker M."/>
        </authorList>
    </citation>
    <scope>NUCLEOTIDE SEQUENCE [LARGE SCALE GENOMIC DNA]</scope>
    <source>
        <strain evidence="3 6">DSM 12027</strain>
    </source>
</reference>
<feature type="region of interest" description="Disordered" evidence="1">
    <location>
        <begin position="1"/>
        <end position="27"/>
    </location>
</feature>
<organism evidence="4 5">
    <name type="scientific">Deinococcus radiopugnans ATCC 19172</name>
    <dbReference type="NCBI Taxonomy" id="585398"/>
    <lineage>
        <taxon>Bacteria</taxon>
        <taxon>Thermotogati</taxon>
        <taxon>Deinococcota</taxon>
        <taxon>Deinococci</taxon>
        <taxon>Deinococcales</taxon>
        <taxon>Deinococcaceae</taxon>
        <taxon>Deinococcus</taxon>
    </lineage>
</organism>
<feature type="transmembrane region" description="Helical" evidence="2">
    <location>
        <begin position="56"/>
        <end position="75"/>
    </location>
</feature>
<name>A0A5C4Y9W1_9DEIO</name>
<sequence>MSTDLQDTDREDREHRHERRERRRAARRDDPLSALGGTLIALLVTGLIFGEALVGFALLVLVAVFAAAYLVLPGAQRGLSALLPTPGFKRAAGLVIPVFVLAGIFGTPLLMVLVLVIAALMLAAAVFGVRPAAPFPEAGVQAVTPPAAVPALPAQASGETISEIDIRALCRGLPPAVAGQVFATVEHLETVAVEARKNGDTRRSYDARQGLTDYLPNTVNAWKAQTEEGRDLGELERALAQVREIAGADDSGGEAGRRAWETQQRFLASRKGEKDGA</sequence>
<evidence type="ECO:0000256" key="2">
    <source>
        <dbReference type="SAM" id="Phobius"/>
    </source>
</evidence>
<comment type="caution">
    <text evidence="4">The sequence shown here is derived from an EMBL/GenBank/DDBJ whole genome shotgun (WGS) entry which is preliminary data.</text>
</comment>
<proteinExistence type="predicted"/>
<keyword evidence="2" id="KW-1133">Transmembrane helix</keyword>
<gene>
    <name evidence="4" type="ORF">FHR04_05195</name>
    <name evidence="3" type="ORF">HNQ04_001442</name>
</gene>
<dbReference type="OrthoDB" id="66201at2"/>
<dbReference type="Proteomes" id="UP000313988">
    <property type="component" value="Unassembled WGS sequence"/>
</dbReference>
<feature type="transmembrane region" description="Helical" evidence="2">
    <location>
        <begin position="32"/>
        <end position="50"/>
    </location>
</feature>
<dbReference type="Proteomes" id="UP000629870">
    <property type="component" value="Unassembled WGS sequence"/>
</dbReference>
<protein>
    <submittedName>
        <fullName evidence="4">Uncharacterized protein</fullName>
    </submittedName>
</protein>
<evidence type="ECO:0000256" key="1">
    <source>
        <dbReference type="SAM" id="MobiDB-lite"/>
    </source>
</evidence>
<evidence type="ECO:0000313" key="5">
    <source>
        <dbReference type="Proteomes" id="UP000313988"/>
    </source>
</evidence>
<feature type="compositionally biased region" description="Basic residues" evidence="1">
    <location>
        <begin position="16"/>
        <end position="26"/>
    </location>
</feature>
<accession>A0A5C4Y9W1</accession>
<evidence type="ECO:0000313" key="4">
    <source>
        <dbReference type="EMBL" id="TNM72223.1"/>
    </source>
</evidence>
<keyword evidence="2" id="KW-0472">Membrane</keyword>
<evidence type="ECO:0000313" key="6">
    <source>
        <dbReference type="Proteomes" id="UP000629870"/>
    </source>
</evidence>
<dbReference type="EMBL" id="JACHEW010000005">
    <property type="protein sequence ID" value="MBB6016204.1"/>
    <property type="molecule type" value="Genomic_DNA"/>
</dbReference>
<evidence type="ECO:0000313" key="3">
    <source>
        <dbReference type="EMBL" id="MBB6016204.1"/>
    </source>
</evidence>
<keyword evidence="6" id="KW-1185">Reference proteome</keyword>
<dbReference type="RefSeq" id="WP_139401330.1">
    <property type="nucleotide sequence ID" value="NZ_JACHEW010000005.1"/>
</dbReference>
<keyword evidence="2" id="KW-0812">Transmembrane</keyword>
<dbReference type="EMBL" id="VDMO01000004">
    <property type="protein sequence ID" value="TNM72223.1"/>
    <property type="molecule type" value="Genomic_DNA"/>
</dbReference>